<dbReference type="EMBL" id="KN831774">
    <property type="protein sequence ID" value="KIM43895.1"/>
    <property type="molecule type" value="Genomic_DNA"/>
</dbReference>
<evidence type="ECO:0000313" key="1">
    <source>
        <dbReference type="EMBL" id="KIM43895.1"/>
    </source>
</evidence>
<dbReference type="InterPro" id="IPR052356">
    <property type="entry name" value="Thiol_S-MT"/>
</dbReference>
<dbReference type="Gene3D" id="3.40.50.150">
    <property type="entry name" value="Vaccinia Virus protein VP39"/>
    <property type="match status" value="1"/>
</dbReference>
<evidence type="ECO:0000313" key="2">
    <source>
        <dbReference type="Proteomes" id="UP000053424"/>
    </source>
</evidence>
<organism evidence="1 2">
    <name type="scientific">Hebeloma cylindrosporum</name>
    <dbReference type="NCBI Taxonomy" id="76867"/>
    <lineage>
        <taxon>Eukaryota</taxon>
        <taxon>Fungi</taxon>
        <taxon>Dikarya</taxon>
        <taxon>Basidiomycota</taxon>
        <taxon>Agaricomycotina</taxon>
        <taxon>Agaricomycetes</taxon>
        <taxon>Agaricomycetidae</taxon>
        <taxon>Agaricales</taxon>
        <taxon>Agaricineae</taxon>
        <taxon>Hymenogastraceae</taxon>
        <taxon>Hebeloma</taxon>
    </lineage>
</organism>
<protein>
    <recommendedName>
        <fullName evidence="3">Methyltransferase type 11 domain-containing protein</fullName>
    </recommendedName>
</protein>
<dbReference type="Pfam" id="PF13489">
    <property type="entry name" value="Methyltransf_23"/>
    <property type="match status" value="1"/>
</dbReference>
<accession>A0A0C3C4U7</accession>
<keyword evidence="2" id="KW-1185">Reference proteome</keyword>
<dbReference type="HOGENOM" id="CLU_037990_6_2_1"/>
<dbReference type="OrthoDB" id="540004at2759"/>
<dbReference type="Proteomes" id="UP000053424">
    <property type="component" value="Unassembled WGS sequence"/>
</dbReference>
<dbReference type="STRING" id="686832.A0A0C3C4U7"/>
<dbReference type="PANTHER" id="PTHR45036">
    <property type="entry name" value="METHYLTRANSFERASE LIKE 7B"/>
    <property type="match status" value="1"/>
</dbReference>
<name>A0A0C3C4U7_HEBCY</name>
<dbReference type="PANTHER" id="PTHR45036:SF1">
    <property type="entry name" value="METHYLTRANSFERASE LIKE 7A"/>
    <property type="match status" value="1"/>
</dbReference>
<reference evidence="1 2" key="1">
    <citation type="submission" date="2014-04" db="EMBL/GenBank/DDBJ databases">
        <authorList>
            <consortium name="DOE Joint Genome Institute"/>
            <person name="Kuo A."/>
            <person name="Gay G."/>
            <person name="Dore J."/>
            <person name="Kohler A."/>
            <person name="Nagy L.G."/>
            <person name="Floudas D."/>
            <person name="Copeland A."/>
            <person name="Barry K.W."/>
            <person name="Cichocki N."/>
            <person name="Veneault-Fourrey C."/>
            <person name="LaButti K."/>
            <person name="Lindquist E.A."/>
            <person name="Lipzen A."/>
            <person name="Lundell T."/>
            <person name="Morin E."/>
            <person name="Murat C."/>
            <person name="Sun H."/>
            <person name="Tunlid A."/>
            <person name="Henrissat B."/>
            <person name="Grigoriev I.V."/>
            <person name="Hibbett D.S."/>
            <person name="Martin F."/>
            <person name="Nordberg H.P."/>
            <person name="Cantor M.N."/>
            <person name="Hua S.X."/>
        </authorList>
    </citation>
    <scope>NUCLEOTIDE SEQUENCE [LARGE SCALE GENOMIC DNA]</scope>
    <source>
        <strain evidence="2">h7</strain>
    </source>
</reference>
<sequence length="273" mass="30395">MKLSNALSLLTDLRIGISIAIIPTLKAILWNPTLLFRPRALSRIFMANLWMTFGPGVDSSAKAVKEGLITPNAYGIVLDIGAGHGHSVLYLNRARVSRYIALEPNVLMHEHIRANANAAGYHESAGTLVILSCGAEDTKSILNSLSLIAPTHTSGQPQLVDTIISILTLCTIPEPQKTLTNLVRDVLKNGGQFLVYEHVLSKREDVAWWQRFWAPIWAIAFDGCRMDRPSDVWVEELTLDGKASAWRESKTWLKDDDHEENLFFHSVGRFVKA</sequence>
<dbReference type="SUPFAM" id="SSF53335">
    <property type="entry name" value="S-adenosyl-L-methionine-dependent methyltransferases"/>
    <property type="match status" value="1"/>
</dbReference>
<dbReference type="InterPro" id="IPR029063">
    <property type="entry name" value="SAM-dependent_MTases_sf"/>
</dbReference>
<reference evidence="2" key="2">
    <citation type="submission" date="2015-01" db="EMBL/GenBank/DDBJ databases">
        <title>Evolutionary Origins and Diversification of the Mycorrhizal Mutualists.</title>
        <authorList>
            <consortium name="DOE Joint Genome Institute"/>
            <consortium name="Mycorrhizal Genomics Consortium"/>
            <person name="Kohler A."/>
            <person name="Kuo A."/>
            <person name="Nagy L.G."/>
            <person name="Floudas D."/>
            <person name="Copeland A."/>
            <person name="Barry K.W."/>
            <person name="Cichocki N."/>
            <person name="Veneault-Fourrey C."/>
            <person name="LaButti K."/>
            <person name="Lindquist E.A."/>
            <person name="Lipzen A."/>
            <person name="Lundell T."/>
            <person name="Morin E."/>
            <person name="Murat C."/>
            <person name="Riley R."/>
            <person name="Ohm R."/>
            <person name="Sun H."/>
            <person name="Tunlid A."/>
            <person name="Henrissat B."/>
            <person name="Grigoriev I.V."/>
            <person name="Hibbett D.S."/>
            <person name="Martin F."/>
        </authorList>
    </citation>
    <scope>NUCLEOTIDE SEQUENCE [LARGE SCALE GENOMIC DNA]</scope>
    <source>
        <strain evidence="2">h7</strain>
    </source>
</reference>
<evidence type="ECO:0008006" key="3">
    <source>
        <dbReference type="Google" id="ProtNLM"/>
    </source>
</evidence>
<gene>
    <name evidence="1" type="ORF">M413DRAFT_442966</name>
</gene>
<dbReference type="CDD" id="cd02440">
    <property type="entry name" value="AdoMet_MTases"/>
    <property type="match status" value="1"/>
</dbReference>
<dbReference type="AlphaFoldDB" id="A0A0C3C4U7"/>
<proteinExistence type="predicted"/>